<proteinExistence type="predicted"/>
<dbReference type="PROSITE" id="PS00022">
    <property type="entry name" value="EGF_1"/>
    <property type="match status" value="1"/>
</dbReference>
<evidence type="ECO:0000313" key="5">
    <source>
        <dbReference type="Proteomes" id="UP000828390"/>
    </source>
</evidence>
<dbReference type="Proteomes" id="UP000828390">
    <property type="component" value="Unassembled WGS sequence"/>
</dbReference>
<gene>
    <name evidence="4" type="ORF">DPMN_175989</name>
</gene>
<dbReference type="InterPro" id="IPR036383">
    <property type="entry name" value="TSP1_rpt_sf"/>
</dbReference>
<sequence>MEVWFVTLIFVLLSITTTVQFGCSECQQACTWLSWESWSSCSETCGPGWQTRMRGVSCNLIAEMRRNKDCITECGINADWRDRQECNDFCYNGGSIWQWGSGCDCRDGYYGSCCENGKYVSI</sequence>
<keyword evidence="5" id="KW-1185">Reference proteome</keyword>
<dbReference type="SMART" id="SM00209">
    <property type="entry name" value="TSP1"/>
    <property type="match status" value="1"/>
</dbReference>
<accession>A0A9D4IJ91</accession>
<dbReference type="SUPFAM" id="SSF82895">
    <property type="entry name" value="TSP-1 type 1 repeat"/>
    <property type="match status" value="1"/>
</dbReference>
<keyword evidence="1" id="KW-0732">Signal</keyword>
<feature type="signal peptide" evidence="1">
    <location>
        <begin position="1"/>
        <end position="21"/>
    </location>
</feature>
<feature type="domain" description="EGF-like" evidence="2 3">
    <location>
        <begin position="103"/>
        <end position="114"/>
    </location>
</feature>
<reference evidence="4" key="1">
    <citation type="journal article" date="2019" name="bioRxiv">
        <title>The Genome of the Zebra Mussel, Dreissena polymorpha: A Resource for Invasive Species Research.</title>
        <authorList>
            <person name="McCartney M.A."/>
            <person name="Auch B."/>
            <person name="Kono T."/>
            <person name="Mallez S."/>
            <person name="Zhang Y."/>
            <person name="Obille A."/>
            <person name="Becker A."/>
            <person name="Abrahante J.E."/>
            <person name="Garbe J."/>
            <person name="Badalamenti J.P."/>
            <person name="Herman A."/>
            <person name="Mangelson H."/>
            <person name="Liachko I."/>
            <person name="Sullivan S."/>
            <person name="Sone E.D."/>
            <person name="Koren S."/>
            <person name="Silverstein K.A.T."/>
            <person name="Beckman K.B."/>
            <person name="Gohl D.M."/>
        </authorList>
    </citation>
    <scope>NUCLEOTIDE SEQUENCE</scope>
    <source>
        <strain evidence="4">Duluth1</strain>
        <tissue evidence="4">Whole animal</tissue>
    </source>
</reference>
<dbReference type="Gene3D" id="2.20.100.10">
    <property type="entry name" value="Thrombospondin type-1 (TSP1) repeat"/>
    <property type="match status" value="1"/>
</dbReference>
<dbReference type="PROSITE" id="PS01186">
    <property type="entry name" value="EGF_2"/>
    <property type="match status" value="1"/>
</dbReference>
<comment type="caution">
    <text evidence="4">The sequence shown here is derived from an EMBL/GenBank/DDBJ whole genome shotgun (WGS) entry which is preliminary data.</text>
</comment>
<protein>
    <recommendedName>
        <fullName evidence="2 3">EGF-like domain-containing protein</fullName>
    </recommendedName>
</protein>
<feature type="chain" id="PRO_5038593279" description="EGF-like domain-containing protein" evidence="1">
    <location>
        <begin position="22"/>
        <end position="122"/>
    </location>
</feature>
<dbReference type="InterPro" id="IPR000742">
    <property type="entry name" value="EGF"/>
</dbReference>
<dbReference type="InterPro" id="IPR000884">
    <property type="entry name" value="TSP1_rpt"/>
</dbReference>
<evidence type="ECO:0000313" key="4">
    <source>
        <dbReference type="EMBL" id="KAH3774607.1"/>
    </source>
</evidence>
<evidence type="ECO:0000259" key="2">
    <source>
        <dbReference type="PROSITE" id="PS00022"/>
    </source>
</evidence>
<name>A0A9D4IJ91_DREPO</name>
<evidence type="ECO:0000259" key="3">
    <source>
        <dbReference type="PROSITE" id="PS01186"/>
    </source>
</evidence>
<evidence type="ECO:0000256" key="1">
    <source>
        <dbReference type="SAM" id="SignalP"/>
    </source>
</evidence>
<dbReference type="EMBL" id="JAIWYP010000009">
    <property type="protein sequence ID" value="KAH3774607.1"/>
    <property type="molecule type" value="Genomic_DNA"/>
</dbReference>
<organism evidence="4 5">
    <name type="scientific">Dreissena polymorpha</name>
    <name type="common">Zebra mussel</name>
    <name type="synonym">Mytilus polymorpha</name>
    <dbReference type="NCBI Taxonomy" id="45954"/>
    <lineage>
        <taxon>Eukaryota</taxon>
        <taxon>Metazoa</taxon>
        <taxon>Spiralia</taxon>
        <taxon>Lophotrochozoa</taxon>
        <taxon>Mollusca</taxon>
        <taxon>Bivalvia</taxon>
        <taxon>Autobranchia</taxon>
        <taxon>Heteroconchia</taxon>
        <taxon>Euheterodonta</taxon>
        <taxon>Imparidentia</taxon>
        <taxon>Neoheterodontei</taxon>
        <taxon>Myida</taxon>
        <taxon>Dreissenoidea</taxon>
        <taxon>Dreissenidae</taxon>
        <taxon>Dreissena</taxon>
    </lineage>
</organism>
<reference evidence="4" key="2">
    <citation type="submission" date="2020-11" db="EMBL/GenBank/DDBJ databases">
        <authorList>
            <person name="McCartney M.A."/>
            <person name="Auch B."/>
            <person name="Kono T."/>
            <person name="Mallez S."/>
            <person name="Becker A."/>
            <person name="Gohl D.M."/>
            <person name="Silverstein K.A.T."/>
            <person name="Koren S."/>
            <person name="Bechman K.B."/>
            <person name="Herman A."/>
            <person name="Abrahante J.E."/>
            <person name="Garbe J."/>
        </authorList>
    </citation>
    <scope>NUCLEOTIDE SEQUENCE</scope>
    <source>
        <strain evidence="4">Duluth1</strain>
        <tissue evidence="4">Whole animal</tissue>
    </source>
</reference>
<dbReference type="PROSITE" id="PS50092">
    <property type="entry name" value="TSP1"/>
    <property type="match status" value="1"/>
</dbReference>
<dbReference type="AlphaFoldDB" id="A0A9D4IJ91"/>